<keyword evidence="2" id="KW-1185">Reference proteome</keyword>
<accession>A0A7J9HQK8</accession>
<sequence length="29" mass="3334">MIVDSLTELSKDDPVGLKIYEYPPNQIVR</sequence>
<evidence type="ECO:0000313" key="1">
    <source>
        <dbReference type="EMBL" id="MBA0812140.1"/>
    </source>
</evidence>
<protein>
    <submittedName>
        <fullName evidence="1">Uncharacterized protein</fullName>
    </submittedName>
</protein>
<dbReference type="AlphaFoldDB" id="A0A7J9HQK8"/>
<dbReference type="Proteomes" id="UP000593560">
    <property type="component" value="Unassembled WGS sequence"/>
</dbReference>
<reference evidence="1 2" key="1">
    <citation type="journal article" date="2019" name="Genome Biol. Evol.">
        <title>Insights into the evolution of the New World diploid cottons (Gossypium, subgenus Houzingenia) based on genome sequencing.</title>
        <authorList>
            <person name="Grover C.E."/>
            <person name="Arick M.A. 2nd"/>
            <person name="Thrash A."/>
            <person name="Conover J.L."/>
            <person name="Sanders W.S."/>
            <person name="Peterson D.G."/>
            <person name="Frelichowski J.E."/>
            <person name="Scheffler J.A."/>
            <person name="Scheffler B.E."/>
            <person name="Wendel J.F."/>
        </authorList>
    </citation>
    <scope>NUCLEOTIDE SEQUENCE [LARGE SCALE GENOMIC DNA]</scope>
    <source>
        <strain evidence="1">0</strain>
        <tissue evidence="1">Leaf</tissue>
    </source>
</reference>
<gene>
    <name evidence="1" type="ORF">Gohar_026133</name>
</gene>
<dbReference type="EMBL" id="JABFAD010000011">
    <property type="protein sequence ID" value="MBA0812140.1"/>
    <property type="molecule type" value="Genomic_DNA"/>
</dbReference>
<evidence type="ECO:0000313" key="2">
    <source>
        <dbReference type="Proteomes" id="UP000593560"/>
    </source>
</evidence>
<name>A0A7J9HQK8_9ROSI</name>
<proteinExistence type="predicted"/>
<feature type="non-terminal residue" evidence="1">
    <location>
        <position position="29"/>
    </location>
</feature>
<comment type="caution">
    <text evidence="1">The sequence shown here is derived from an EMBL/GenBank/DDBJ whole genome shotgun (WGS) entry which is preliminary data.</text>
</comment>
<organism evidence="1 2">
    <name type="scientific">Gossypium harknessii</name>
    <dbReference type="NCBI Taxonomy" id="34285"/>
    <lineage>
        <taxon>Eukaryota</taxon>
        <taxon>Viridiplantae</taxon>
        <taxon>Streptophyta</taxon>
        <taxon>Embryophyta</taxon>
        <taxon>Tracheophyta</taxon>
        <taxon>Spermatophyta</taxon>
        <taxon>Magnoliopsida</taxon>
        <taxon>eudicotyledons</taxon>
        <taxon>Gunneridae</taxon>
        <taxon>Pentapetalae</taxon>
        <taxon>rosids</taxon>
        <taxon>malvids</taxon>
        <taxon>Malvales</taxon>
        <taxon>Malvaceae</taxon>
        <taxon>Malvoideae</taxon>
        <taxon>Gossypium</taxon>
    </lineage>
</organism>